<dbReference type="GO" id="GO:0016491">
    <property type="term" value="F:oxidoreductase activity"/>
    <property type="evidence" value="ECO:0007669"/>
    <property type="project" value="TreeGrafter"/>
</dbReference>
<dbReference type="PANTHER" id="PTHR12463">
    <property type="entry name" value="OXYGENASE-RELATED"/>
    <property type="match status" value="1"/>
</dbReference>
<evidence type="ECO:0000313" key="2">
    <source>
        <dbReference type="EMBL" id="CAE8588357.1"/>
    </source>
</evidence>
<evidence type="ECO:0000259" key="1">
    <source>
        <dbReference type="Pfam" id="PF13532"/>
    </source>
</evidence>
<gene>
    <name evidence="2" type="ORF">PGLA1383_LOCUS7158</name>
</gene>
<accession>A0A813DRV8</accession>
<name>A0A813DRV8_POLGL</name>
<dbReference type="OrthoDB" id="271595at2759"/>
<dbReference type="SUPFAM" id="SSF51197">
    <property type="entry name" value="Clavaminate synthase-like"/>
    <property type="match status" value="1"/>
</dbReference>
<organism evidence="2 3">
    <name type="scientific">Polarella glacialis</name>
    <name type="common">Dinoflagellate</name>
    <dbReference type="NCBI Taxonomy" id="89957"/>
    <lineage>
        <taxon>Eukaryota</taxon>
        <taxon>Sar</taxon>
        <taxon>Alveolata</taxon>
        <taxon>Dinophyceae</taxon>
        <taxon>Suessiales</taxon>
        <taxon>Suessiaceae</taxon>
        <taxon>Polarella</taxon>
    </lineage>
</organism>
<comment type="caution">
    <text evidence="2">The sequence shown here is derived from an EMBL/GenBank/DDBJ whole genome shotgun (WGS) entry which is preliminary data.</text>
</comment>
<reference evidence="2" key="1">
    <citation type="submission" date="2021-02" db="EMBL/GenBank/DDBJ databases">
        <authorList>
            <person name="Dougan E. K."/>
            <person name="Rhodes N."/>
            <person name="Thang M."/>
            <person name="Chan C."/>
        </authorList>
    </citation>
    <scope>NUCLEOTIDE SEQUENCE</scope>
</reference>
<dbReference type="Gene3D" id="2.60.120.590">
    <property type="entry name" value="Alpha-ketoglutarate-dependent dioxygenase AlkB-like"/>
    <property type="match status" value="1"/>
</dbReference>
<dbReference type="OMA" id="AHVENFR"/>
<feature type="domain" description="Alpha-ketoglutarate-dependent dioxygenase AlkB-like" evidence="1">
    <location>
        <begin position="101"/>
        <end position="300"/>
    </location>
</feature>
<sequence length="314" mass="34660">MALTMEWPILHRRVLARGGRRWSVAGAAAAAAVATSASARFSCYIAASPTAARAVSSIARPVELRSPTLPSGQTSTKQSVAWTTPCAIYGDRFEQGRIPEGLSYCPDFVTEAEEAELDEMMKQGPWMRHIKSRAQQFFGLVYYQTSHEVPALQPGSEEAQLGRPLDDLPPWLLPRVLDTGTFPREGEINQVAANEYIGTAGISSHVEDPIAFGANLATVSLLAPIQLTLTPVEEDLHGRDGLDHGNWIKVLLEPRSLLVLQGDSRYRFRHGIRRSKNVTLASGAPLSRKEGYRRVSLTFRELLETRRKLPFSEV</sequence>
<dbReference type="EMBL" id="CAJNNV010003091">
    <property type="protein sequence ID" value="CAE8588357.1"/>
    <property type="molecule type" value="Genomic_DNA"/>
</dbReference>
<keyword evidence="3" id="KW-1185">Reference proteome</keyword>
<protein>
    <recommendedName>
        <fullName evidence="1">Alpha-ketoglutarate-dependent dioxygenase AlkB-like domain-containing protein</fullName>
    </recommendedName>
</protein>
<dbReference type="InterPro" id="IPR037151">
    <property type="entry name" value="AlkB-like_sf"/>
</dbReference>
<dbReference type="InterPro" id="IPR027450">
    <property type="entry name" value="AlkB-like"/>
</dbReference>
<evidence type="ECO:0000313" key="3">
    <source>
        <dbReference type="Proteomes" id="UP000654075"/>
    </source>
</evidence>
<dbReference type="GO" id="GO:0070988">
    <property type="term" value="P:demethylation"/>
    <property type="evidence" value="ECO:0007669"/>
    <property type="project" value="InterPro"/>
</dbReference>
<dbReference type="AlphaFoldDB" id="A0A813DRV8"/>
<dbReference type="Pfam" id="PF13532">
    <property type="entry name" value="2OG-FeII_Oxy_2"/>
    <property type="match status" value="1"/>
</dbReference>
<proteinExistence type="predicted"/>
<dbReference type="GO" id="GO:0032451">
    <property type="term" value="F:demethylase activity"/>
    <property type="evidence" value="ECO:0007669"/>
    <property type="project" value="TreeGrafter"/>
</dbReference>
<dbReference type="PANTHER" id="PTHR12463:SF1">
    <property type="entry name" value="2-OXOGLUTARATE AND FE-DEPENDENT OXYGENASE FAMILY PROTEIN"/>
    <property type="match status" value="1"/>
</dbReference>
<dbReference type="InterPro" id="IPR032857">
    <property type="entry name" value="ALKBH4"/>
</dbReference>
<dbReference type="Proteomes" id="UP000654075">
    <property type="component" value="Unassembled WGS sequence"/>
</dbReference>